<gene>
    <name evidence="5" type="ORF">K7C98_38415</name>
</gene>
<sequence>MSVTHRRSVCTLVCAALSLAPLQASATPKSRRAAEARGQARAAPAVDPLAQAAAEREALASRAAEVEAIQGVETCARWLSGQAWDTQDPRIHIMAAKTWLKVQTSPASLDRVEFHAREAVALADAPPVPRIGAGEVALVHADAEGLQQSVAERRAEIRRARADRRAADRQIRRGRRELIAGGAMLVVGALGGGLALGGATSRRSFDETIAPVLAADLPVDLSPLRALDVEGTRMLAIGGVLAAVGVAAGVPLLVLGARDLRLGKQRRGSLSLQLQPGPGSLGVVGRFGRR</sequence>
<feature type="transmembrane region" description="Helical" evidence="3">
    <location>
        <begin position="234"/>
        <end position="257"/>
    </location>
</feature>
<evidence type="ECO:0000256" key="4">
    <source>
        <dbReference type="SAM" id="SignalP"/>
    </source>
</evidence>
<keyword evidence="4" id="KW-0732">Signal</keyword>
<feature type="compositionally biased region" description="Low complexity" evidence="2">
    <location>
        <begin position="36"/>
        <end position="47"/>
    </location>
</feature>
<accession>A0ABS7U3Y9</accession>
<evidence type="ECO:0000256" key="2">
    <source>
        <dbReference type="SAM" id="MobiDB-lite"/>
    </source>
</evidence>
<keyword evidence="3" id="KW-0812">Transmembrane</keyword>
<comment type="caution">
    <text evidence="5">The sequence shown here is derived from an EMBL/GenBank/DDBJ whole genome shotgun (WGS) entry which is preliminary data.</text>
</comment>
<name>A0ABS7U3Y9_9BACT</name>
<keyword evidence="6" id="KW-1185">Reference proteome</keyword>
<keyword evidence="3" id="KW-0472">Membrane</keyword>
<organism evidence="5 6">
    <name type="scientific">Nannocystis pusilla</name>
    <dbReference type="NCBI Taxonomy" id="889268"/>
    <lineage>
        <taxon>Bacteria</taxon>
        <taxon>Pseudomonadati</taxon>
        <taxon>Myxococcota</taxon>
        <taxon>Polyangia</taxon>
        <taxon>Nannocystales</taxon>
        <taxon>Nannocystaceae</taxon>
        <taxon>Nannocystis</taxon>
    </lineage>
</organism>
<reference evidence="5" key="1">
    <citation type="submission" date="2021-08" db="EMBL/GenBank/DDBJ databases">
        <authorList>
            <person name="Stevens D.C."/>
        </authorList>
    </citation>
    <scope>NUCLEOTIDE SEQUENCE</scope>
    <source>
        <strain evidence="5">DSM 53165</strain>
    </source>
</reference>
<feature type="region of interest" description="Disordered" evidence="2">
    <location>
        <begin position="27"/>
        <end position="47"/>
    </location>
</feature>
<dbReference type="RefSeq" id="WP_224196886.1">
    <property type="nucleotide sequence ID" value="NZ_JAIRAU010000056.1"/>
</dbReference>
<keyword evidence="1" id="KW-0175">Coiled coil</keyword>
<evidence type="ECO:0000313" key="6">
    <source>
        <dbReference type="Proteomes" id="UP001139031"/>
    </source>
</evidence>
<keyword evidence="3" id="KW-1133">Transmembrane helix</keyword>
<evidence type="ECO:0000256" key="3">
    <source>
        <dbReference type="SAM" id="Phobius"/>
    </source>
</evidence>
<evidence type="ECO:0000313" key="5">
    <source>
        <dbReference type="EMBL" id="MBZ5715144.1"/>
    </source>
</evidence>
<feature type="signal peptide" evidence="4">
    <location>
        <begin position="1"/>
        <end position="26"/>
    </location>
</feature>
<dbReference type="Proteomes" id="UP001139031">
    <property type="component" value="Unassembled WGS sequence"/>
</dbReference>
<proteinExistence type="predicted"/>
<feature type="coiled-coil region" evidence="1">
    <location>
        <begin position="143"/>
        <end position="177"/>
    </location>
</feature>
<evidence type="ECO:0000256" key="1">
    <source>
        <dbReference type="SAM" id="Coils"/>
    </source>
</evidence>
<feature type="chain" id="PRO_5045168488" evidence="4">
    <location>
        <begin position="27"/>
        <end position="290"/>
    </location>
</feature>
<dbReference type="EMBL" id="JAIRAU010000056">
    <property type="protein sequence ID" value="MBZ5715144.1"/>
    <property type="molecule type" value="Genomic_DNA"/>
</dbReference>
<protein>
    <submittedName>
        <fullName evidence="5">Uncharacterized protein</fullName>
    </submittedName>
</protein>